<accession>A0ABX8NBC4</accession>
<protein>
    <submittedName>
        <fullName evidence="8">Hemagglutinin repeat-containing protein</fullName>
    </submittedName>
</protein>
<proteinExistence type="inferred from homology"/>
<dbReference type="NCBIfam" id="TIGR01901">
    <property type="entry name" value="adhes_NPXG"/>
    <property type="match status" value="1"/>
</dbReference>
<dbReference type="Pfam" id="PF05860">
    <property type="entry name" value="TPS"/>
    <property type="match status" value="1"/>
</dbReference>
<evidence type="ECO:0000256" key="2">
    <source>
        <dbReference type="ARBA" id="ARBA00022656"/>
    </source>
</evidence>
<name>A0ABX8NBC4_9PSED</name>
<evidence type="ECO:0000313" key="8">
    <source>
        <dbReference type="EMBL" id="QXH53678.1"/>
    </source>
</evidence>
<gene>
    <name evidence="8" type="ORF">KSS94_11395</name>
</gene>
<dbReference type="Pfam" id="PF05594">
    <property type="entry name" value="Fil_haemagg"/>
    <property type="match status" value="14"/>
</dbReference>
<keyword evidence="4" id="KW-0843">Virulence</keyword>
<evidence type="ECO:0000256" key="1">
    <source>
        <dbReference type="ARBA" id="ARBA00004219"/>
    </source>
</evidence>
<dbReference type="EMBL" id="CP077076">
    <property type="protein sequence ID" value="QXH53678.1"/>
    <property type="molecule type" value="Genomic_DNA"/>
</dbReference>
<evidence type="ECO:0000256" key="5">
    <source>
        <dbReference type="ARBA" id="ARBA00024043"/>
    </source>
</evidence>
<dbReference type="SMART" id="SM00912">
    <property type="entry name" value="Haemagg_act"/>
    <property type="match status" value="1"/>
</dbReference>
<dbReference type="NCBIfam" id="TIGR01731">
    <property type="entry name" value="fil_hemag_20aa"/>
    <property type="match status" value="20"/>
</dbReference>
<reference evidence="8" key="1">
    <citation type="journal article" date="2021" name="Microorganisms">
        <title>The Ever-Expanding Pseudomonas Genus: Description of 43 New Species and Partition of the Pseudomonas putida Group.</title>
        <authorList>
            <person name="Girard L."/>
            <person name="Lood C."/>
            <person name="Hofte M."/>
            <person name="Vandamme P."/>
            <person name="Rokni-Zadeh H."/>
            <person name="van Noort V."/>
            <person name="Lavigne R."/>
            <person name="De Mot R."/>
        </authorList>
    </citation>
    <scope>NUCLEOTIDE SEQUENCE</scope>
    <source>
        <strain evidence="8">COW40</strain>
    </source>
</reference>
<evidence type="ECO:0000313" key="9">
    <source>
        <dbReference type="Proteomes" id="UP001046350"/>
    </source>
</evidence>
<dbReference type="Pfam" id="PF04829">
    <property type="entry name" value="PT-VENN"/>
    <property type="match status" value="1"/>
</dbReference>
<evidence type="ECO:0000256" key="6">
    <source>
        <dbReference type="SAM" id="MobiDB-lite"/>
    </source>
</evidence>
<feature type="compositionally biased region" description="Polar residues" evidence="6">
    <location>
        <begin position="1894"/>
        <end position="1904"/>
    </location>
</feature>
<comment type="subcellular location">
    <subcellularLocation>
        <location evidence="1">Target cell</location>
        <location evidence="1">Target cell cytoplasm</location>
    </subcellularLocation>
</comment>
<dbReference type="InterPro" id="IPR010069">
    <property type="entry name" value="CdiA_FHA1_rpt"/>
</dbReference>
<keyword evidence="2" id="KW-0800">Toxin</keyword>
<organism evidence="8 9">
    <name type="scientific">Pseudomonas fakonensis</name>
    <dbReference type="NCBI Taxonomy" id="2842355"/>
    <lineage>
        <taxon>Bacteria</taxon>
        <taxon>Pseudomonadati</taxon>
        <taxon>Pseudomonadota</taxon>
        <taxon>Gammaproteobacteria</taxon>
        <taxon>Pseudomonadales</taxon>
        <taxon>Pseudomonadaceae</taxon>
        <taxon>Pseudomonas</taxon>
    </lineage>
</organism>
<dbReference type="InterPro" id="IPR008619">
    <property type="entry name" value="Filamentous_hemagglutn_rpt"/>
</dbReference>
<sequence>MDVRRFTFLARQPSAQVKSRERFLGLPKRGLAFLLANVMFWQPMWAQADGIVVATPGTTLDHAGNGVPIVNIATPNGSGLSHNQFVDYNVGTQGVILNNGSSQTSPTQLGGMIIGNPHLKNSGSAQTILNEVVGGSPSQLRGYTEVAGQSARVIVANPYGITCNGCGFINTPRATLTTGKPVLDGSGRLERFQVDQGSVAIEGTGLNATNVDHFEIITRSAKINAEIQANNLTIVAGRNDVNAQALDATARADDGSVKPQLAIDSSALGGMYAGAIKLVGTEAGVGVKVAGNLAASGGDIQIDANGHLSLAQVSAAGAVNVKAASLDAQGAVYAGSRVGLQTQADLNNAHSIAARDSVNLDAGRTLTNNGVIEAGVNADNSRNAKGDVSLVAQSINNTGKSVVASRDLTVTAQQRLSNQGGTLSGQRQVIVNATTLDNQHQGQVLSASRLSLTADKVLNNHGGLIKGQGQVDATLGHLSNTAGEVSSQGNATLILGSLDNSSGTLMAQMGLDLSASAVIDNQGGLVSGWQGLTITGTHLDNSNGGTLSSRSGDVGIQLSDALVNSAAGAVVSQKALTITASSVDNSAKGNISSTTDQTITVSGLLDNSAEGLLSSGAAMTLKVMALNNIEGTLNASGDLAFSGTELNNNQGTFIGQQAITLDLLGALINTQGRMSSAGPLLIERSTRVDNQGGELSSQRWLSLFTGELDNGAKGTLAASDKLLITASGHVDNTNEGLIASRSGELQLGAGSLGNAKGQLQAKQALHVEVAADVGNQDGQIVAKEGKLSVKAANLENLRGRLAALNDGVRVETAVNGTFDNRNGSAYARTLLEVDARELDNSDGQISARQIGLNLQGALNNRNGLIESLSTLATTAASLDNQNGQLRALGVSDKTRFSIGGTFDNSVGRLETANTDLTIEATGFRNQSGSLLHAGNGVFGLSMANLNDVGGRLVTQGDLTLDTDTWTNSTSIQAERLTVKVKHLTQTSTGQLLAASHLEGAGTDWRSDGLIGSDGTLNLDLAGSYAGNGRVSSLGDLTLHADTLELQANGSVAGGRDTQIDIDALLVNAGRITSSNNLTLRAGDINNGGTLGSGKDLLIDTTTLLNDHGLISSGGNAQLLATSFTNRYAQVYSLGSILIAKDAAQAQADLLDNRSGGIESLGGMTIAASTLNNVMDVLEYTPNEKADTRIVRLPCEQIPVAGCDARGGGRINGLWEIYETDRLKVNNSSASSSLSSGADLLIDTQILTNTSSTVAAAGNLLVNAATIKNQGLQNQQIHTVRRYWSFVNETGNAAALADVFNARNNPNPSASFAPDLSAFLGWMGVLLAQKSTVTDDDQSYAAVIQAGGNATLNAGQTLNNSVVRSFYAYVGAGQTQADTSAGSGYSTPVFINAQLPPEVAQQQLNPVTLPGFTLPTNQNGLFRLSSQGSSATSAPTPLAIAGLPDQSAQSKPHKYLIETNPALTDFKQFMSSDYLLSNLGYDPDSSAKRLGDGLYEQRMIQQAVTARTGQRFLDGQDSDEKLFKYLMDNAVQSKQQLDLAVGVSLTAEQVAALTHDIVWLESHEVNGEQVLVPVLYLAHSNNRLAPNGSLIAGKDVSLITGGDLNNVGTLRAANNVSVVAGGSLSNSGLVEASKGLSLTAGQDLLNKAGGIVAGQDVALAAVQGDVVNERTLTSHQSNKGPYAQQRDFVDNAARIEAANNLSINAGQDFNNSAGVLKSAADVHITAGRDVSLTAVAQVVGNQLNANYRDSNVTQHGSVLESGRDLAIDAGRNITATASQIAASRDVSMSAKENLTLDAAANEQHWLSQTKRFKGQEDHVQQVSTTLVAGGNVALTAGKSLELVASRVTAGDEAYLYAGGDVNLGTAQNSDYSYYRKTKTSSSGLSSSQKTRIDSSRSVTQEGSSVSGDTVVVRAGGDIGVSGSNIVATHDASLLAGGNIQIESATETFEQSHSTSQKKAGLFSSGGIGFTLGSTSQENTSTSISESARASTVGSVLGNVSIGAGKNLGVKGSEVIAGKDITLVGQSVEIVAAENHNVSEQTSKSKSSGLTFALSGTVGSAIDAAYQTIKQATQEEDSRLSALQGVKAGLTGVQAWQAALENGGMTSENVGQFVGVAISLGAQKSSSRQTQEQTISQGSSLTSGNDLTIVATGNGSDTTGGDIRVQGSKLKAGNDLSLAAERDILLEAAANTQKLEGKNSSSGGAIGASIGVGPQGGGLSIFANANKGTGNEKGNGTTWTETTLDAGNQASLLSVRDTTLKGAQVNADKVVADVGRDLTLQSLQDTDDYKSKQSNISGGVSATIIGVGGASGSLSVSQNKLDSKYQSVQEQTGLFAGKGGYQIEVGKHTQLDGSVIASTAETDKNRLSTGTLGWSDIENKARFKSQMASASISGGNGGSTGFTSNMPSGMLIAYSHSGSASGTTSSAISEGALEIRDPGQQKQDVATLSHDVEHANDSISPIFDKEKEQRRLQQVQLIGEIGTQVSDIVRTEGLRKAKEEAKAELAKQGIYEPEKGADQTVVTAYQEQLAATNAYQTIMGKYGTGGDYQKVTQAVAAALQGLAGGNIGGALAGASAPYLAGVIKQVAGDNGTARVMAHAVLGAVVAQAQGNSAIAGAAGAAGGELAAQVITRQLYGTDDPHSLSEEQKQTVAALSTLAAGFAGAIASGDGAGAVAGAGAGKNAVENNHLSLDGRMYLKQLEREYALACGGAAGASGECQEQADEIRKLRRLGDSVLETEHIVVGSDMGPDHSIANQPGDIVACANSVNGFCQVTGEAIETPAGKEWKLVAATDAEAAEQTQRNKQAVERANLAAQKLALEAFESGCNGVGISATACQLYKALGGANPISGYEPTTNERLLAGAGAILNALGLIGAIRGGGLSGSAAESSIDSGVKATGGAAGKVDDLATSGLSSASNLPSGAGLGGFKVGLSADDITAINSQFGGSVSFREVDTAIANAANYDGFYNKAGSMIRDIAGGHLFDNGNKRTAVEVVEQLIIKNGVDGPPKQIIWNVVDKVATGKLTSVQDISKALRGLN</sequence>
<keyword evidence="9" id="KW-1185">Reference proteome</keyword>
<dbReference type="InterPro" id="IPR025157">
    <property type="entry name" value="Hemagglutinin_rpt"/>
</dbReference>
<dbReference type="RefSeq" id="WP_217843075.1">
    <property type="nucleotide sequence ID" value="NZ_CP077076.1"/>
</dbReference>
<dbReference type="InterPro" id="IPR008638">
    <property type="entry name" value="FhaB/CdiA-like_TPS"/>
</dbReference>
<dbReference type="InterPro" id="IPR006914">
    <property type="entry name" value="VENN_dom"/>
</dbReference>
<feature type="compositionally biased region" description="Low complexity" evidence="6">
    <location>
        <begin position="1876"/>
        <end position="1888"/>
    </location>
</feature>
<dbReference type="Proteomes" id="UP001046350">
    <property type="component" value="Chromosome"/>
</dbReference>
<evidence type="ECO:0000256" key="3">
    <source>
        <dbReference type="ARBA" id="ARBA00022913"/>
    </source>
</evidence>
<dbReference type="Pfam" id="PF13332">
    <property type="entry name" value="Fil_haemagg_2"/>
    <property type="match status" value="4"/>
</dbReference>
<feature type="domain" description="Filamentous haemagglutinin FhaB/tRNA nuclease CdiA-like TPS" evidence="7">
    <location>
        <begin position="64"/>
        <end position="186"/>
    </location>
</feature>
<feature type="region of interest" description="Disordered" evidence="6">
    <location>
        <begin position="1876"/>
        <end position="1904"/>
    </location>
</feature>
<comment type="similarity">
    <text evidence="5">In the N-terminal section; belongs to the CdiA toxin family.</text>
</comment>
<evidence type="ECO:0000259" key="7">
    <source>
        <dbReference type="SMART" id="SM00912"/>
    </source>
</evidence>
<evidence type="ECO:0000256" key="4">
    <source>
        <dbReference type="ARBA" id="ARBA00023026"/>
    </source>
</evidence>
<keyword evidence="3" id="KW-1266">Target cell cytoplasm</keyword>